<accession>A0A0E9W646</accession>
<protein>
    <submittedName>
        <fullName evidence="1">Uncharacterized protein</fullName>
    </submittedName>
</protein>
<proteinExistence type="predicted"/>
<dbReference type="AlphaFoldDB" id="A0A0E9W646"/>
<reference evidence="1" key="2">
    <citation type="journal article" date="2015" name="Fish Shellfish Immunol.">
        <title>Early steps in the European eel (Anguilla anguilla)-Vibrio vulnificus interaction in the gills: Role of the RtxA13 toxin.</title>
        <authorList>
            <person name="Callol A."/>
            <person name="Pajuelo D."/>
            <person name="Ebbesson L."/>
            <person name="Teles M."/>
            <person name="MacKenzie S."/>
            <person name="Amaro C."/>
        </authorList>
    </citation>
    <scope>NUCLEOTIDE SEQUENCE</scope>
</reference>
<dbReference type="EMBL" id="GBXM01022806">
    <property type="protein sequence ID" value="JAH85771.1"/>
    <property type="molecule type" value="Transcribed_RNA"/>
</dbReference>
<name>A0A0E9W646_ANGAN</name>
<sequence length="49" mass="5670">MSTLASQVSSSFKTFNLVQMPQHTGSLFYSLCEPWQSREQQIHLKFFCA</sequence>
<evidence type="ECO:0000313" key="1">
    <source>
        <dbReference type="EMBL" id="JAH85771.1"/>
    </source>
</evidence>
<reference evidence="1" key="1">
    <citation type="submission" date="2014-11" db="EMBL/GenBank/DDBJ databases">
        <authorList>
            <person name="Amaro Gonzalez C."/>
        </authorList>
    </citation>
    <scope>NUCLEOTIDE SEQUENCE</scope>
</reference>
<organism evidence="1">
    <name type="scientific">Anguilla anguilla</name>
    <name type="common">European freshwater eel</name>
    <name type="synonym">Muraena anguilla</name>
    <dbReference type="NCBI Taxonomy" id="7936"/>
    <lineage>
        <taxon>Eukaryota</taxon>
        <taxon>Metazoa</taxon>
        <taxon>Chordata</taxon>
        <taxon>Craniata</taxon>
        <taxon>Vertebrata</taxon>
        <taxon>Euteleostomi</taxon>
        <taxon>Actinopterygii</taxon>
        <taxon>Neopterygii</taxon>
        <taxon>Teleostei</taxon>
        <taxon>Anguilliformes</taxon>
        <taxon>Anguillidae</taxon>
        <taxon>Anguilla</taxon>
    </lineage>
</organism>